<organism evidence="2 3">
    <name type="scientific">Teratosphaeria destructans</name>
    <dbReference type="NCBI Taxonomy" id="418781"/>
    <lineage>
        <taxon>Eukaryota</taxon>
        <taxon>Fungi</taxon>
        <taxon>Dikarya</taxon>
        <taxon>Ascomycota</taxon>
        <taxon>Pezizomycotina</taxon>
        <taxon>Dothideomycetes</taxon>
        <taxon>Dothideomycetidae</taxon>
        <taxon>Mycosphaerellales</taxon>
        <taxon>Teratosphaeriaceae</taxon>
        <taxon>Teratosphaeria</taxon>
    </lineage>
</organism>
<accession>A0A9W7W6S0</accession>
<name>A0A9W7W6S0_9PEZI</name>
<evidence type="ECO:0000313" key="3">
    <source>
        <dbReference type="Proteomes" id="UP001138500"/>
    </source>
</evidence>
<keyword evidence="1" id="KW-0472">Membrane</keyword>
<protein>
    <submittedName>
        <fullName evidence="2">Glucose N-acetyltransferase 1-like</fullName>
    </submittedName>
</protein>
<proteinExistence type="predicted"/>
<dbReference type="OrthoDB" id="2014201at2759"/>
<dbReference type="Proteomes" id="UP001138500">
    <property type="component" value="Unassembled WGS sequence"/>
</dbReference>
<evidence type="ECO:0000313" key="2">
    <source>
        <dbReference type="EMBL" id="KAH9845177.1"/>
    </source>
</evidence>
<dbReference type="SUPFAM" id="SSF53448">
    <property type="entry name" value="Nucleotide-diphospho-sugar transferases"/>
    <property type="match status" value="1"/>
</dbReference>
<reference evidence="2 3" key="2">
    <citation type="journal article" date="2021" name="Curr. Genet.">
        <title>Genetic response to nitrogen starvation in the aggressive Eucalyptus foliar pathogen Teratosphaeria destructans.</title>
        <authorList>
            <person name="Havenga M."/>
            <person name="Wingfield B.D."/>
            <person name="Wingfield M.J."/>
            <person name="Dreyer L.L."/>
            <person name="Roets F."/>
            <person name="Aylward J."/>
        </authorList>
    </citation>
    <scope>NUCLEOTIDE SEQUENCE [LARGE SCALE GENOMIC DNA]</scope>
    <source>
        <strain evidence="2">CMW44962</strain>
    </source>
</reference>
<evidence type="ECO:0000256" key="1">
    <source>
        <dbReference type="SAM" id="Phobius"/>
    </source>
</evidence>
<comment type="caution">
    <text evidence="2">The sequence shown here is derived from an EMBL/GenBank/DDBJ whole genome shotgun (WGS) entry which is preliminary data.</text>
</comment>
<dbReference type="EMBL" id="RIBY02000125">
    <property type="protein sequence ID" value="KAH9845177.1"/>
    <property type="molecule type" value="Genomic_DNA"/>
</dbReference>
<gene>
    <name evidence="2" type="ORF">Tdes44962_MAKER06822</name>
</gene>
<dbReference type="InterPro" id="IPR050587">
    <property type="entry name" value="GNT1/Glycosyltrans_8"/>
</dbReference>
<dbReference type="Gene3D" id="3.90.550.10">
    <property type="entry name" value="Spore Coat Polysaccharide Biosynthesis Protein SpsA, Chain A"/>
    <property type="match status" value="1"/>
</dbReference>
<sequence length="530" mass="59007">MSSFYKTKALGRDWLPPPASRKTSRTRFGTWPLVEQQQHRKVRGASPPTPASHAMAALQIRGRLWERAMISTCIIIVLFYVLARRPIATFGLPAAGGYLSRWREGHRRIEVVDSVTWADFAYSTYATGPQHLCNSVMLMESLLRVGAKADRLLLYTDEWDVEDSHTTEARLLRQARDQYGVQVKAVRVVRPEGVEHAFWAEGFTKWLAFNQTQYKRVLAMDSDATVLRPLDELFLMPPAPVAIPRAYWLNDSLSAQLTLVRPAVAGFQAIQKQIKLRNSNDYDTDIVNAVYGSGSAIIPHRPYNLVTGEFRARSHAKYLGSRLEKWDAEAVIQEAKYVHFSDWPLPKPWEPHTQQQWDELRPKCVNGGDCSEFRIWTRLYEEFRQRRKDVCGAEFDTWSKLEQASHEAPSGSSLGDLAIAEALGLESGSRGSSAGVTTALAAGSGATAQARVGAEVVAAQKETFQEVEMESGTVVQVVVVDAEGRLQPDAVASEEDIKAKMAEAGFGEAKWRARGGGKSRELEAKMGGLK</sequence>
<keyword evidence="1" id="KW-1133">Transmembrane helix</keyword>
<dbReference type="PANTHER" id="PTHR11183">
    <property type="entry name" value="GLYCOGENIN SUBFAMILY MEMBER"/>
    <property type="match status" value="1"/>
</dbReference>
<dbReference type="InterPro" id="IPR029044">
    <property type="entry name" value="Nucleotide-diphossugar_trans"/>
</dbReference>
<keyword evidence="3" id="KW-1185">Reference proteome</keyword>
<keyword evidence="1" id="KW-0812">Transmembrane</keyword>
<feature type="transmembrane region" description="Helical" evidence="1">
    <location>
        <begin position="64"/>
        <end position="83"/>
    </location>
</feature>
<dbReference type="AlphaFoldDB" id="A0A9W7W6S0"/>
<reference evidence="2 3" key="1">
    <citation type="journal article" date="2018" name="IMA Fungus">
        <title>IMA Genome-F 10: Nine draft genome sequences of Claviceps purpurea s.lat., including C. arundinis, C. humidiphila, and C. cf. spartinae, pseudomolecules for the pitch canker pathogen Fusarium circinatum, draft genome of Davidsoniella eucalypti, Grosmannia galeiformis, Quambalaria eucalypti, and Teratosphaeria destructans.</title>
        <authorList>
            <person name="Wingfield B.D."/>
            <person name="Liu M."/>
            <person name="Nguyen H.D."/>
            <person name="Lane F.A."/>
            <person name="Morgan S.W."/>
            <person name="De Vos L."/>
            <person name="Wilken P.M."/>
            <person name="Duong T.A."/>
            <person name="Aylward J."/>
            <person name="Coetzee M.P."/>
            <person name="Dadej K."/>
            <person name="De Beer Z.W."/>
            <person name="Findlay W."/>
            <person name="Havenga M."/>
            <person name="Kolarik M."/>
            <person name="Menzies J.G."/>
            <person name="Naidoo K."/>
            <person name="Pochopski O."/>
            <person name="Shoukouhi P."/>
            <person name="Santana Q.C."/>
            <person name="Seifert K.A."/>
            <person name="Soal N."/>
            <person name="Steenkamp E.T."/>
            <person name="Tatham C.T."/>
            <person name="van der Nest M.A."/>
            <person name="Wingfield M.J."/>
        </authorList>
    </citation>
    <scope>NUCLEOTIDE SEQUENCE [LARGE SCALE GENOMIC DNA]</scope>
    <source>
        <strain evidence="2">CMW44962</strain>
    </source>
</reference>